<sequence length="398" mass="44234">MRVHEEDNLHVVVLPSHAAHHTLISIFQLPPEAVALLTIDAALSSSACSTSFGGLGPNQIATAFLGSSGSVQAKLVSSLRDSFDDFLDFVCVKSKPRYWKVYLPPQRNSNQFASFLFQGLLSLGSSPPSYRLPPTISQDNTSSSERYLPWIPLLLHVLYFLIWLIQLPSYLTFRHQMSMEQDLLCAALRFWSPSKHSFIFSFGPDSLTLKDILFLINLPVLDEEMGILLDARDPLLPAHKVTRAETFAFETWWPLLYSSLIPDSLESMLAEIEDYCYSYNSKDINEKAVTPPLVRPPPPPKAKSEEISLPPSVLDVSGGGHDESTGKDAQSAYKRVSNAYQETYDDLQALKAQVIANEAILVELLIESEKLKAEHDTASSRVVVEGQAESILSFHPSL</sequence>
<dbReference type="InParanoid" id="B9S0T0"/>
<evidence type="ECO:0000256" key="1">
    <source>
        <dbReference type="SAM" id="MobiDB-lite"/>
    </source>
</evidence>
<name>B9S0T0_RICCO</name>
<keyword evidence="2" id="KW-0812">Transmembrane</keyword>
<dbReference type="Proteomes" id="UP000008311">
    <property type="component" value="Unassembled WGS sequence"/>
</dbReference>
<keyword evidence="2" id="KW-1133">Transmembrane helix</keyword>
<keyword evidence="2" id="KW-0472">Membrane</keyword>
<reference evidence="4" key="1">
    <citation type="journal article" date="2010" name="Nat. Biotechnol.">
        <title>Draft genome sequence of the oilseed species Ricinus communis.</title>
        <authorList>
            <person name="Chan A.P."/>
            <person name="Crabtree J."/>
            <person name="Zhao Q."/>
            <person name="Lorenzi H."/>
            <person name="Orvis J."/>
            <person name="Puiu D."/>
            <person name="Melake-Berhan A."/>
            <person name="Jones K.M."/>
            <person name="Redman J."/>
            <person name="Chen G."/>
            <person name="Cahoon E.B."/>
            <person name="Gedil M."/>
            <person name="Stanke M."/>
            <person name="Haas B.J."/>
            <person name="Wortman J.R."/>
            <person name="Fraser-Liggett C.M."/>
            <person name="Ravel J."/>
            <person name="Rabinowicz P.D."/>
        </authorList>
    </citation>
    <scope>NUCLEOTIDE SEQUENCE [LARGE SCALE GENOMIC DNA]</scope>
    <source>
        <strain evidence="4">cv. Hale</strain>
    </source>
</reference>
<evidence type="ECO:0000313" key="3">
    <source>
        <dbReference type="EMBL" id="EEF42785.1"/>
    </source>
</evidence>
<evidence type="ECO:0000256" key="2">
    <source>
        <dbReference type="SAM" id="Phobius"/>
    </source>
</evidence>
<dbReference type="AlphaFoldDB" id="B9S0T0"/>
<feature type="transmembrane region" description="Helical" evidence="2">
    <location>
        <begin position="150"/>
        <end position="171"/>
    </location>
</feature>
<dbReference type="EMBL" id="EQ973840">
    <property type="protein sequence ID" value="EEF42785.1"/>
    <property type="molecule type" value="Genomic_DNA"/>
</dbReference>
<evidence type="ECO:0008006" key="5">
    <source>
        <dbReference type="Google" id="ProtNLM"/>
    </source>
</evidence>
<organism evidence="3 4">
    <name type="scientific">Ricinus communis</name>
    <name type="common">Castor bean</name>
    <dbReference type="NCBI Taxonomy" id="3988"/>
    <lineage>
        <taxon>Eukaryota</taxon>
        <taxon>Viridiplantae</taxon>
        <taxon>Streptophyta</taxon>
        <taxon>Embryophyta</taxon>
        <taxon>Tracheophyta</taxon>
        <taxon>Spermatophyta</taxon>
        <taxon>Magnoliopsida</taxon>
        <taxon>eudicotyledons</taxon>
        <taxon>Gunneridae</taxon>
        <taxon>Pentapetalae</taxon>
        <taxon>rosids</taxon>
        <taxon>fabids</taxon>
        <taxon>Malpighiales</taxon>
        <taxon>Euphorbiaceae</taxon>
        <taxon>Acalyphoideae</taxon>
        <taxon>Acalypheae</taxon>
        <taxon>Ricinus</taxon>
    </lineage>
</organism>
<accession>B9S0T0</accession>
<proteinExistence type="predicted"/>
<evidence type="ECO:0000313" key="4">
    <source>
        <dbReference type="Proteomes" id="UP000008311"/>
    </source>
</evidence>
<feature type="region of interest" description="Disordered" evidence="1">
    <location>
        <begin position="288"/>
        <end position="311"/>
    </location>
</feature>
<protein>
    <recommendedName>
        <fullName evidence="5">Aminotransferase-like plant mobile domain-containing protein</fullName>
    </recommendedName>
</protein>
<keyword evidence="4" id="KW-1185">Reference proteome</keyword>
<gene>
    <name evidence="3" type="ORF">RCOM_0950620</name>
</gene>